<feature type="domain" description="Spore germination GerAC-like C-terminal" evidence="8">
    <location>
        <begin position="211"/>
        <end position="377"/>
    </location>
</feature>
<gene>
    <name evidence="10" type="ORF">JK634_11780</name>
</gene>
<keyword evidence="7" id="KW-0449">Lipoprotein</keyword>
<evidence type="ECO:0000256" key="7">
    <source>
        <dbReference type="ARBA" id="ARBA00023288"/>
    </source>
</evidence>
<keyword evidence="11" id="KW-1185">Reference proteome</keyword>
<feature type="domain" description="Spore germination protein N-terminal" evidence="9">
    <location>
        <begin position="28"/>
        <end position="197"/>
    </location>
</feature>
<keyword evidence="6" id="KW-0564">Palmitate</keyword>
<dbReference type="NCBIfam" id="TIGR02887">
    <property type="entry name" value="spore_ger_x_C"/>
    <property type="match status" value="1"/>
</dbReference>
<evidence type="ECO:0000256" key="6">
    <source>
        <dbReference type="ARBA" id="ARBA00023139"/>
    </source>
</evidence>
<dbReference type="Gene3D" id="3.30.300.210">
    <property type="entry name" value="Nutrient germinant receptor protein C, domain 3"/>
    <property type="match status" value="1"/>
</dbReference>
<accession>A0A937FIX3</accession>
<evidence type="ECO:0000256" key="5">
    <source>
        <dbReference type="ARBA" id="ARBA00023136"/>
    </source>
</evidence>
<dbReference type="Proteomes" id="UP000623681">
    <property type="component" value="Unassembled WGS sequence"/>
</dbReference>
<keyword evidence="3" id="KW-0309">Germination</keyword>
<dbReference type="InterPro" id="IPR057336">
    <property type="entry name" value="GerAC_N"/>
</dbReference>
<dbReference type="EMBL" id="JAESWA010000022">
    <property type="protein sequence ID" value="MBL4932491.1"/>
    <property type="molecule type" value="Genomic_DNA"/>
</dbReference>
<dbReference type="InterPro" id="IPR008844">
    <property type="entry name" value="Spore_GerAC-like"/>
</dbReference>
<dbReference type="PROSITE" id="PS51257">
    <property type="entry name" value="PROKAR_LIPOPROTEIN"/>
    <property type="match status" value="1"/>
</dbReference>
<evidence type="ECO:0000256" key="4">
    <source>
        <dbReference type="ARBA" id="ARBA00022729"/>
    </source>
</evidence>
<dbReference type="AlphaFoldDB" id="A0A937FIX3"/>
<dbReference type="GO" id="GO:0009847">
    <property type="term" value="P:spore germination"/>
    <property type="evidence" value="ECO:0007669"/>
    <property type="project" value="InterPro"/>
</dbReference>
<evidence type="ECO:0000256" key="1">
    <source>
        <dbReference type="ARBA" id="ARBA00004635"/>
    </source>
</evidence>
<comment type="similarity">
    <text evidence="2">Belongs to the GerABKC lipoprotein family.</text>
</comment>
<dbReference type="PANTHER" id="PTHR35789:SF1">
    <property type="entry name" value="SPORE GERMINATION PROTEIN B3"/>
    <property type="match status" value="1"/>
</dbReference>
<keyword evidence="4" id="KW-0732">Signal</keyword>
<dbReference type="InterPro" id="IPR038501">
    <property type="entry name" value="Spore_GerAC_C_sf"/>
</dbReference>
<comment type="subcellular location">
    <subcellularLocation>
        <location evidence="1">Membrane</location>
        <topology evidence="1">Lipid-anchor</topology>
    </subcellularLocation>
</comment>
<dbReference type="InterPro" id="IPR046953">
    <property type="entry name" value="Spore_GerAC-like_C"/>
</dbReference>
<sequence length="388" mass="43562">MNKIKLHRYLALLLSIFLLMSTLSGCWNYREIESLIIVSGIAIDKNPETNKIEVTTEFVDIKSGKEIVTESKTITLSGDTMFEIARKLITVSGKRAYWSHAQVMILSETIAREGLARIIDWYVRDAETRTDISVCVSKEKTAKEILFAHAFTKSIVSFELASVLKNEKSVSTAPLIDLWDYISDLKQEGKNAILPTVLLKGKGREASPYVDGLAIFKGDRLTGTITGEGTQYLLFANNKVKGGILTLGKTPYDESRSISLEIFKSKSKIKPVISNNEVEIQILINTKVALAEIASFENFSSADVRREIEERANIMLQNNVEGVIKRFQQEYDADVFGFGEKIQKDMPTLWKSIKDDWPEKFKNLKVSVKSDIKIKNSATTNTPIEMGD</sequence>
<name>A0A937FIX3_9CLOT</name>
<protein>
    <submittedName>
        <fullName evidence="10">Ger(X)C family spore germination protein</fullName>
    </submittedName>
</protein>
<evidence type="ECO:0000259" key="8">
    <source>
        <dbReference type="Pfam" id="PF05504"/>
    </source>
</evidence>
<evidence type="ECO:0000256" key="3">
    <source>
        <dbReference type="ARBA" id="ARBA00022544"/>
    </source>
</evidence>
<evidence type="ECO:0000259" key="9">
    <source>
        <dbReference type="Pfam" id="PF25198"/>
    </source>
</evidence>
<dbReference type="PANTHER" id="PTHR35789">
    <property type="entry name" value="SPORE GERMINATION PROTEIN B3"/>
    <property type="match status" value="1"/>
</dbReference>
<reference evidence="10" key="1">
    <citation type="submission" date="2021-01" db="EMBL/GenBank/DDBJ databases">
        <title>Genome public.</title>
        <authorList>
            <person name="Liu C."/>
            <person name="Sun Q."/>
        </authorList>
    </citation>
    <scope>NUCLEOTIDE SEQUENCE</scope>
    <source>
        <strain evidence="10">YIM B02565</strain>
    </source>
</reference>
<organism evidence="10 11">
    <name type="scientific">Clostridium paridis</name>
    <dbReference type="NCBI Taxonomy" id="2803863"/>
    <lineage>
        <taxon>Bacteria</taxon>
        <taxon>Bacillati</taxon>
        <taxon>Bacillota</taxon>
        <taxon>Clostridia</taxon>
        <taxon>Eubacteriales</taxon>
        <taxon>Clostridiaceae</taxon>
        <taxon>Clostridium</taxon>
    </lineage>
</organism>
<dbReference type="GO" id="GO:0016020">
    <property type="term" value="C:membrane"/>
    <property type="evidence" value="ECO:0007669"/>
    <property type="project" value="UniProtKB-SubCell"/>
</dbReference>
<evidence type="ECO:0000313" key="10">
    <source>
        <dbReference type="EMBL" id="MBL4932491.1"/>
    </source>
</evidence>
<proteinExistence type="inferred from homology"/>
<dbReference type="RefSeq" id="WP_202767845.1">
    <property type="nucleotide sequence ID" value="NZ_JAESWA010000022.1"/>
</dbReference>
<comment type="caution">
    <text evidence="10">The sequence shown here is derived from an EMBL/GenBank/DDBJ whole genome shotgun (WGS) entry which is preliminary data.</text>
</comment>
<evidence type="ECO:0000256" key="2">
    <source>
        <dbReference type="ARBA" id="ARBA00007886"/>
    </source>
</evidence>
<evidence type="ECO:0000313" key="11">
    <source>
        <dbReference type="Proteomes" id="UP000623681"/>
    </source>
</evidence>
<dbReference type="Pfam" id="PF25198">
    <property type="entry name" value="Spore_GerAC_N"/>
    <property type="match status" value="1"/>
</dbReference>
<dbReference type="Pfam" id="PF05504">
    <property type="entry name" value="Spore_GerAC"/>
    <property type="match status" value="1"/>
</dbReference>
<keyword evidence="5" id="KW-0472">Membrane</keyword>